<keyword evidence="2" id="KW-0378">Hydrolase</keyword>
<name>A0A3E0WIM6_9GAMM</name>
<accession>A0A3E0WIM6</accession>
<sequence>MNVASAQYPVDFLGDWQQFENKLSAWVSEAADNGAELLIFPEYGSMELASLFASDIYSSLQGQLNALQELLTPYIQLHQRLAQKHALYILASSFPVRVETNEFRNRAYLLAPDASVQFQEKLHMTRFENEQWGISAGTRIKVIDTHFGRIGINICYDSEFPLIARTQVEAGAELILVPSCTDTLAGYHRVRIGSQARALENQCHVVQSCLVGEAPWSQAVDINVGASAIYTPVDSGFPGNGVLACGDYNAPSWVYGRVELKRARGVRANGQVFNFRDWPRQYAFVDAVEHVSLTENAKKREEEHVLSQKLSVPSIS</sequence>
<dbReference type="GO" id="GO:0016787">
    <property type="term" value="F:hydrolase activity"/>
    <property type="evidence" value="ECO:0007669"/>
    <property type="project" value="UniProtKB-KW"/>
</dbReference>
<comment type="caution">
    <text evidence="2">The sequence shown here is derived from an EMBL/GenBank/DDBJ whole genome shotgun (WGS) entry which is preliminary data.</text>
</comment>
<dbReference type="Pfam" id="PF00795">
    <property type="entry name" value="CN_hydrolase"/>
    <property type="match status" value="1"/>
</dbReference>
<dbReference type="InterPro" id="IPR003010">
    <property type="entry name" value="C-N_Hydrolase"/>
</dbReference>
<dbReference type="AlphaFoldDB" id="A0A3E0WIM6"/>
<dbReference type="EMBL" id="NFZW01000035">
    <property type="protein sequence ID" value="RFA32073.1"/>
    <property type="molecule type" value="Genomic_DNA"/>
</dbReference>
<evidence type="ECO:0000313" key="2">
    <source>
        <dbReference type="EMBL" id="RFA32073.1"/>
    </source>
</evidence>
<dbReference type="Gene3D" id="3.60.110.10">
    <property type="entry name" value="Carbon-nitrogen hydrolase"/>
    <property type="match status" value="1"/>
</dbReference>
<gene>
    <name evidence="2" type="ORF">CAL65_20620</name>
</gene>
<evidence type="ECO:0000313" key="3">
    <source>
        <dbReference type="Proteomes" id="UP000256763"/>
    </source>
</evidence>
<reference evidence="3" key="1">
    <citation type="submission" date="2017-05" db="EMBL/GenBank/DDBJ databases">
        <authorList>
            <person name="Sharma S."/>
            <person name="Sidhu C."/>
            <person name="Pinnaka A.K."/>
        </authorList>
    </citation>
    <scope>NUCLEOTIDE SEQUENCE [LARGE SCALE GENOMIC DNA]</scope>
    <source>
        <strain evidence="3">AK93</strain>
    </source>
</reference>
<dbReference type="CDD" id="cd07574">
    <property type="entry name" value="nitrilase_Rim1_like"/>
    <property type="match status" value="1"/>
</dbReference>
<keyword evidence="3" id="KW-1185">Reference proteome</keyword>
<dbReference type="Proteomes" id="UP000256763">
    <property type="component" value="Unassembled WGS sequence"/>
</dbReference>
<proteinExistence type="predicted"/>
<dbReference type="PANTHER" id="PTHR23088">
    <property type="entry name" value="NITRILASE-RELATED"/>
    <property type="match status" value="1"/>
</dbReference>
<dbReference type="InterPro" id="IPR036526">
    <property type="entry name" value="C-N_Hydrolase_sf"/>
</dbReference>
<dbReference type="PROSITE" id="PS50263">
    <property type="entry name" value="CN_HYDROLASE"/>
    <property type="match status" value="1"/>
</dbReference>
<organism evidence="2 3">
    <name type="scientific">Alkalilimnicola ehrlichii</name>
    <dbReference type="NCBI Taxonomy" id="351052"/>
    <lineage>
        <taxon>Bacteria</taxon>
        <taxon>Pseudomonadati</taxon>
        <taxon>Pseudomonadota</taxon>
        <taxon>Gammaproteobacteria</taxon>
        <taxon>Chromatiales</taxon>
        <taxon>Ectothiorhodospiraceae</taxon>
        <taxon>Alkalilimnicola</taxon>
    </lineage>
</organism>
<protein>
    <submittedName>
        <fullName evidence="2">Amidohydrolase</fullName>
    </submittedName>
</protein>
<dbReference type="SUPFAM" id="SSF56317">
    <property type="entry name" value="Carbon-nitrogen hydrolase"/>
    <property type="match status" value="1"/>
</dbReference>
<evidence type="ECO:0000259" key="1">
    <source>
        <dbReference type="PROSITE" id="PS50263"/>
    </source>
</evidence>
<feature type="domain" description="CN hydrolase" evidence="1">
    <location>
        <begin position="1"/>
        <end position="260"/>
    </location>
</feature>
<dbReference type="OrthoDB" id="9811121at2"/>
<dbReference type="PANTHER" id="PTHR23088:SF50">
    <property type="entry name" value="HYDROLASE YHCX"/>
    <property type="match status" value="1"/>
</dbReference>